<proteinExistence type="predicted"/>
<dbReference type="Gene3D" id="2.30.130.110">
    <property type="match status" value="1"/>
</dbReference>
<sequence>MQSIIKIHAKDNVAVALCDLAAGDQPVWEGQAIALAQDACSGAQVCT</sequence>
<name>A0A4U9W8A2_SERFO</name>
<gene>
    <name evidence="1" type="ORF">NCTC12965_06886</name>
</gene>
<accession>A0A4U9W8A2</accession>
<evidence type="ECO:0000313" key="1">
    <source>
        <dbReference type="EMBL" id="VTR55092.1"/>
    </source>
</evidence>
<dbReference type="EMBL" id="CABEEZ010000133">
    <property type="protein sequence ID" value="VTR55092.1"/>
    <property type="molecule type" value="Genomic_DNA"/>
</dbReference>
<dbReference type="AlphaFoldDB" id="A0A4U9W8A2"/>
<organism evidence="1">
    <name type="scientific">Serratia fonticola</name>
    <dbReference type="NCBI Taxonomy" id="47917"/>
    <lineage>
        <taxon>Bacteria</taxon>
        <taxon>Pseudomonadati</taxon>
        <taxon>Pseudomonadota</taxon>
        <taxon>Gammaproteobacteria</taxon>
        <taxon>Enterobacterales</taxon>
        <taxon>Yersiniaceae</taxon>
        <taxon>Serratia</taxon>
    </lineage>
</organism>
<protein>
    <submittedName>
        <fullName evidence="1">Uncharacterized protein</fullName>
    </submittedName>
</protein>
<reference evidence="1" key="1">
    <citation type="submission" date="2019-05" db="EMBL/GenBank/DDBJ databases">
        <authorList>
            <consortium name="Pathogen Informatics"/>
        </authorList>
    </citation>
    <scope>NUCLEOTIDE SEQUENCE [LARGE SCALE GENOMIC DNA]</scope>
    <source>
        <strain evidence="1">NCTC12965</strain>
    </source>
</reference>